<accession>A0AC35U9Z3</accession>
<dbReference type="Proteomes" id="UP000095286">
    <property type="component" value="Unplaced"/>
</dbReference>
<evidence type="ECO:0000313" key="2">
    <source>
        <dbReference type="WBParaSite" id="RSKR_0000881250.1"/>
    </source>
</evidence>
<sequence length="71" mass="8466">MHYENNNVTERTVGPRGTTIKELIKCSRRHRMYQGKAEQLKQLAILDGNYVDPQYRKCSRQACYTIWTCLW</sequence>
<name>A0AC35U9Z3_9BILA</name>
<reference evidence="2" key="1">
    <citation type="submission" date="2016-11" db="UniProtKB">
        <authorList>
            <consortium name="WormBaseParasite"/>
        </authorList>
    </citation>
    <scope>IDENTIFICATION</scope>
    <source>
        <strain evidence="2">KR3021</strain>
    </source>
</reference>
<evidence type="ECO:0000313" key="1">
    <source>
        <dbReference type="Proteomes" id="UP000095286"/>
    </source>
</evidence>
<protein>
    <submittedName>
        <fullName evidence="2">KH_dom_type_1 domain-containing protein</fullName>
    </submittedName>
</protein>
<dbReference type="WBParaSite" id="RSKR_0000881250.1">
    <property type="protein sequence ID" value="RSKR_0000881250.1"/>
    <property type="gene ID" value="RSKR_0000881250"/>
</dbReference>
<organism evidence="1 2">
    <name type="scientific">Rhabditophanes sp. KR3021</name>
    <dbReference type="NCBI Taxonomy" id="114890"/>
    <lineage>
        <taxon>Eukaryota</taxon>
        <taxon>Metazoa</taxon>
        <taxon>Ecdysozoa</taxon>
        <taxon>Nematoda</taxon>
        <taxon>Chromadorea</taxon>
        <taxon>Rhabditida</taxon>
        <taxon>Tylenchina</taxon>
        <taxon>Panagrolaimomorpha</taxon>
        <taxon>Strongyloidoidea</taxon>
        <taxon>Alloionematidae</taxon>
        <taxon>Rhabditophanes</taxon>
    </lineage>
</organism>
<proteinExistence type="predicted"/>